<organism evidence="2 3">
    <name type="scientific">Chitinophaga pinensis</name>
    <dbReference type="NCBI Taxonomy" id="79329"/>
    <lineage>
        <taxon>Bacteria</taxon>
        <taxon>Pseudomonadati</taxon>
        <taxon>Bacteroidota</taxon>
        <taxon>Chitinophagia</taxon>
        <taxon>Chitinophagales</taxon>
        <taxon>Chitinophagaceae</taxon>
        <taxon>Chitinophaga</taxon>
    </lineage>
</organism>
<dbReference type="RefSeq" id="WP_146308345.1">
    <property type="nucleotide sequence ID" value="NZ_VOHS01000079.1"/>
</dbReference>
<dbReference type="Pfam" id="PF14905">
    <property type="entry name" value="OMP_b-brl_3"/>
    <property type="match status" value="1"/>
</dbReference>
<protein>
    <submittedName>
        <fullName evidence="2">Outer membrane beta-barrel protein</fullName>
    </submittedName>
</protein>
<accession>A0A5C6LNK4</accession>
<sequence>MEASWQDDTVRLHKQFLNLILSVLINRKFGNNSSLNLGVAPRLKRPNIYKLNPFKDRSNPSQESSGNPALRPVLTTNVQLGYSRSGKLSFNAAVSYAFVRNMFMDIASYDTARNIITTTIENNIRGGGLSFDYNINYPLTKWFNLNINGNAVYLSLDGASNAAPITLNRWNYSVNGNMAIRLPKSWKMNTAININGRNQVSLQTTSNAVTSISLGGSKELIKDKLTCSATINNPFQSIRQNRTDLSDRLFTQYNNTQEYFRTVNMSINYNFGRLKQAIQKNRRGIRNDDGN</sequence>
<dbReference type="EMBL" id="VOHS01000079">
    <property type="protein sequence ID" value="TWV90897.1"/>
    <property type="molecule type" value="Genomic_DNA"/>
</dbReference>
<dbReference type="Proteomes" id="UP000318815">
    <property type="component" value="Unassembled WGS sequence"/>
</dbReference>
<comment type="caution">
    <text evidence="2">The sequence shown here is derived from an EMBL/GenBank/DDBJ whole genome shotgun (WGS) entry which is preliminary data.</text>
</comment>
<reference evidence="2 3" key="1">
    <citation type="submission" date="2019-08" db="EMBL/GenBank/DDBJ databases">
        <title>Whole genome sequencing of chitin degrading bacteria Chitinophaga pinensis YS16.</title>
        <authorList>
            <person name="Singh R.P."/>
            <person name="Manchanda G."/>
            <person name="Maurya I.K."/>
            <person name="Joshi N.K."/>
            <person name="Srivastava A.K."/>
        </authorList>
    </citation>
    <scope>NUCLEOTIDE SEQUENCE [LARGE SCALE GENOMIC DNA]</scope>
    <source>
        <strain evidence="2 3">YS-16</strain>
    </source>
</reference>
<name>A0A5C6LNK4_9BACT</name>
<dbReference type="OrthoDB" id="905812at2"/>
<dbReference type="InterPro" id="IPR041700">
    <property type="entry name" value="OMP_b-brl_3"/>
</dbReference>
<keyword evidence="3" id="KW-1185">Reference proteome</keyword>
<gene>
    <name evidence="2" type="ORF">FEF09_29180</name>
</gene>
<evidence type="ECO:0000259" key="1">
    <source>
        <dbReference type="Pfam" id="PF14905"/>
    </source>
</evidence>
<feature type="domain" description="Outer membrane protein beta-barrel" evidence="1">
    <location>
        <begin position="14"/>
        <end position="269"/>
    </location>
</feature>
<evidence type="ECO:0000313" key="3">
    <source>
        <dbReference type="Proteomes" id="UP000318815"/>
    </source>
</evidence>
<proteinExistence type="predicted"/>
<dbReference type="AlphaFoldDB" id="A0A5C6LNK4"/>
<dbReference type="SUPFAM" id="SSF56935">
    <property type="entry name" value="Porins"/>
    <property type="match status" value="1"/>
</dbReference>
<evidence type="ECO:0000313" key="2">
    <source>
        <dbReference type="EMBL" id="TWV90897.1"/>
    </source>
</evidence>